<dbReference type="AlphaFoldDB" id="A0A183IKX6"/>
<evidence type="ECO:0000256" key="4">
    <source>
        <dbReference type="ARBA" id="ARBA00022553"/>
    </source>
</evidence>
<sequence length="352" mass="39693">MKVLKKATIVRNQKDTAHTKAERNILEAVKSPFIVDLMYAFQTGGKLYLILEYLSGGELFMYLEREGIFMEDTACFYLSEIICALAHLHRGGIIYRDLKPENILLDSKGHVKLTDFGLCKESIEGDAMTHTFCGTIEYMAPEILMRTGHGKAVDWWSLGALMYDMLTGGPPFTAENRKKTIDKILKGKLSLPPYLSIEARDLIKKLLKRHVQSRLGAGPEDAEPIKSHPFFRNLIWDAVQARSLEPPFKPNIVSDEDASLFDTRFTKMTPVDSPCDYSLSRSANLVFEGFTYVAPSVLNELHKPKLVKAISPRKVRLLSDEFSKASETEAEYPEAMDVISAEQKYAFISVIL</sequence>
<dbReference type="GO" id="GO:0004674">
    <property type="term" value="F:protein serine/threonine kinase activity"/>
    <property type="evidence" value="ECO:0007669"/>
    <property type="project" value="UniProtKB-KW"/>
</dbReference>
<accession>A0A183IKX6</accession>
<keyword evidence="14" id="KW-1185">Reference proteome</keyword>
<dbReference type="SMART" id="SM00133">
    <property type="entry name" value="S_TK_X"/>
    <property type="match status" value="1"/>
</dbReference>
<evidence type="ECO:0000256" key="7">
    <source>
        <dbReference type="ARBA" id="ARBA00022777"/>
    </source>
</evidence>
<dbReference type="InterPro" id="IPR000719">
    <property type="entry name" value="Prot_kinase_dom"/>
</dbReference>
<evidence type="ECO:0000256" key="5">
    <source>
        <dbReference type="ARBA" id="ARBA00022679"/>
    </source>
</evidence>
<evidence type="ECO:0000256" key="6">
    <source>
        <dbReference type="ARBA" id="ARBA00022741"/>
    </source>
</evidence>
<dbReference type="InterPro" id="IPR000961">
    <property type="entry name" value="AGC-kinase_C"/>
</dbReference>
<evidence type="ECO:0000256" key="10">
    <source>
        <dbReference type="ARBA" id="ARBA00048679"/>
    </source>
</evidence>
<evidence type="ECO:0000256" key="8">
    <source>
        <dbReference type="ARBA" id="ARBA00022840"/>
    </source>
</evidence>
<dbReference type="PANTHER" id="PTHR24351">
    <property type="entry name" value="RIBOSOMAL PROTEIN S6 KINASE"/>
    <property type="match status" value="1"/>
</dbReference>
<feature type="domain" description="AGC-kinase C-terminal" evidence="12">
    <location>
        <begin position="232"/>
        <end position="302"/>
    </location>
</feature>
<evidence type="ECO:0000313" key="13">
    <source>
        <dbReference type="EMBL" id="VDP03860.1"/>
    </source>
</evidence>
<dbReference type="SMART" id="SM00220">
    <property type="entry name" value="S_TKc"/>
    <property type="match status" value="1"/>
</dbReference>
<dbReference type="InterPro" id="IPR008271">
    <property type="entry name" value="Ser/Thr_kinase_AS"/>
</dbReference>
<dbReference type="PROSITE" id="PS00108">
    <property type="entry name" value="PROTEIN_KINASE_ST"/>
    <property type="match status" value="1"/>
</dbReference>
<dbReference type="InterPro" id="IPR011009">
    <property type="entry name" value="Kinase-like_dom_sf"/>
</dbReference>
<dbReference type="SUPFAM" id="SSF56112">
    <property type="entry name" value="Protein kinase-like (PK-like)"/>
    <property type="match status" value="1"/>
</dbReference>
<keyword evidence="5" id="KW-0808">Transferase</keyword>
<dbReference type="Pfam" id="PF00433">
    <property type="entry name" value="Pkinase_C"/>
    <property type="match status" value="1"/>
</dbReference>
<evidence type="ECO:0000256" key="2">
    <source>
        <dbReference type="ARBA" id="ARBA00012513"/>
    </source>
</evidence>
<dbReference type="WBParaSite" id="SBAD_0000445601-mRNA-1">
    <property type="protein sequence ID" value="SBAD_0000445601-mRNA-1"/>
    <property type="gene ID" value="SBAD_0000445601"/>
</dbReference>
<dbReference type="Proteomes" id="UP000270296">
    <property type="component" value="Unassembled WGS sequence"/>
</dbReference>
<gene>
    <name evidence="13" type="ORF">SBAD_LOCUS4272</name>
</gene>
<evidence type="ECO:0000256" key="1">
    <source>
        <dbReference type="ARBA" id="ARBA00009804"/>
    </source>
</evidence>
<dbReference type="Gene3D" id="3.30.200.20">
    <property type="entry name" value="Phosphorylase Kinase, domain 1"/>
    <property type="match status" value="1"/>
</dbReference>
<dbReference type="OrthoDB" id="63267at2759"/>
<evidence type="ECO:0000256" key="9">
    <source>
        <dbReference type="ARBA" id="ARBA00047899"/>
    </source>
</evidence>
<keyword evidence="4" id="KW-0597">Phosphoprotein</keyword>
<dbReference type="InterPro" id="IPR017892">
    <property type="entry name" value="Pkinase_C"/>
</dbReference>
<evidence type="ECO:0000256" key="3">
    <source>
        <dbReference type="ARBA" id="ARBA00022527"/>
    </source>
</evidence>
<dbReference type="PROSITE" id="PS51285">
    <property type="entry name" value="AGC_KINASE_CTER"/>
    <property type="match status" value="1"/>
</dbReference>
<comment type="catalytic activity">
    <reaction evidence="9">
        <text>L-threonyl-[protein] + ATP = O-phospho-L-threonyl-[protein] + ADP + H(+)</text>
        <dbReference type="Rhea" id="RHEA:46608"/>
        <dbReference type="Rhea" id="RHEA-COMP:11060"/>
        <dbReference type="Rhea" id="RHEA-COMP:11605"/>
        <dbReference type="ChEBI" id="CHEBI:15378"/>
        <dbReference type="ChEBI" id="CHEBI:30013"/>
        <dbReference type="ChEBI" id="CHEBI:30616"/>
        <dbReference type="ChEBI" id="CHEBI:61977"/>
        <dbReference type="ChEBI" id="CHEBI:456216"/>
        <dbReference type="EC" id="2.7.11.1"/>
    </reaction>
</comment>
<protein>
    <recommendedName>
        <fullName evidence="2">non-specific serine/threonine protein kinase</fullName>
        <ecNumber evidence="2">2.7.11.1</ecNumber>
    </recommendedName>
</protein>
<reference evidence="15" key="1">
    <citation type="submission" date="2016-06" db="UniProtKB">
        <authorList>
            <consortium name="WormBaseParasite"/>
        </authorList>
    </citation>
    <scope>IDENTIFICATION</scope>
</reference>
<evidence type="ECO:0000313" key="14">
    <source>
        <dbReference type="Proteomes" id="UP000270296"/>
    </source>
</evidence>
<dbReference type="PROSITE" id="PS50011">
    <property type="entry name" value="PROTEIN_KINASE_DOM"/>
    <property type="match status" value="1"/>
</dbReference>
<evidence type="ECO:0000313" key="15">
    <source>
        <dbReference type="WBParaSite" id="SBAD_0000445601-mRNA-1"/>
    </source>
</evidence>
<evidence type="ECO:0000259" key="12">
    <source>
        <dbReference type="PROSITE" id="PS51285"/>
    </source>
</evidence>
<dbReference type="GO" id="GO:0005524">
    <property type="term" value="F:ATP binding"/>
    <property type="evidence" value="ECO:0007669"/>
    <property type="project" value="UniProtKB-KW"/>
</dbReference>
<comment type="catalytic activity">
    <reaction evidence="10">
        <text>L-seryl-[protein] + ATP = O-phospho-L-seryl-[protein] + ADP + H(+)</text>
        <dbReference type="Rhea" id="RHEA:17989"/>
        <dbReference type="Rhea" id="RHEA-COMP:9863"/>
        <dbReference type="Rhea" id="RHEA-COMP:11604"/>
        <dbReference type="ChEBI" id="CHEBI:15378"/>
        <dbReference type="ChEBI" id="CHEBI:29999"/>
        <dbReference type="ChEBI" id="CHEBI:30616"/>
        <dbReference type="ChEBI" id="CHEBI:83421"/>
        <dbReference type="ChEBI" id="CHEBI:456216"/>
        <dbReference type="EC" id="2.7.11.1"/>
    </reaction>
</comment>
<dbReference type="EMBL" id="UZAM01008223">
    <property type="protein sequence ID" value="VDP03860.1"/>
    <property type="molecule type" value="Genomic_DNA"/>
</dbReference>
<organism evidence="15">
    <name type="scientific">Soboliphyme baturini</name>
    <dbReference type="NCBI Taxonomy" id="241478"/>
    <lineage>
        <taxon>Eukaryota</taxon>
        <taxon>Metazoa</taxon>
        <taxon>Ecdysozoa</taxon>
        <taxon>Nematoda</taxon>
        <taxon>Enoplea</taxon>
        <taxon>Dorylaimia</taxon>
        <taxon>Dioctophymatida</taxon>
        <taxon>Dioctophymatoidea</taxon>
        <taxon>Soboliphymatidae</taxon>
        <taxon>Soboliphyme</taxon>
    </lineage>
</organism>
<keyword evidence="3" id="KW-0723">Serine/threonine-protein kinase</keyword>
<keyword evidence="7" id="KW-0418">Kinase</keyword>
<reference evidence="13 14" key="2">
    <citation type="submission" date="2018-11" db="EMBL/GenBank/DDBJ databases">
        <authorList>
            <consortium name="Pathogen Informatics"/>
        </authorList>
    </citation>
    <scope>NUCLEOTIDE SEQUENCE [LARGE SCALE GENOMIC DNA]</scope>
</reference>
<name>A0A183IKX6_9BILA</name>
<evidence type="ECO:0000259" key="11">
    <source>
        <dbReference type="PROSITE" id="PS50011"/>
    </source>
</evidence>
<feature type="domain" description="Protein kinase" evidence="11">
    <location>
        <begin position="1"/>
        <end position="231"/>
    </location>
</feature>
<dbReference type="CDD" id="cd05584">
    <property type="entry name" value="STKc_p70S6K"/>
    <property type="match status" value="1"/>
</dbReference>
<keyword evidence="8" id="KW-0067">ATP-binding</keyword>
<dbReference type="Gene3D" id="1.10.510.10">
    <property type="entry name" value="Transferase(Phosphotransferase) domain 1"/>
    <property type="match status" value="1"/>
</dbReference>
<comment type="similarity">
    <text evidence="1">Belongs to the protein kinase superfamily. AGC Ser/Thr protein kinase family. S6 kinase subfamily.</text>
</comment>
<dbReference type="FunFam" id="1.10.510.10:FF:000092">
    <property type="entry name" value="Ribosomal protein S6 kinase"/>
    <property type="match status" value="1"/>
</dbReference>
<dbReference type="Pfam" id="PF00069">
    <property type="entry name" value="Pkinase"/>
    <property type="match status" value="1"/>
</dbReference>
<proteinExistence type="inferred from homology"/>
<keyword evidence="6" id="KW-0547">Nucleotide-binding</keyword>
<dbReference type="EC" id="2.7.11.1" evidence="2"/>